<name>A0A7D4Q3L7_9MICO</name>
<keyword evidence="1" id="KW-0238">DNA-binding</keyword>
<accession>A0A7D4Q3L7</accession>
<evidence type="ECO:0000313" key="2">
    <source>
        <dbReference type="Proteomes" id="UP000502498"/>
    </source>
</evidence>
<sequence>MRVLSAEQARRIIVRAQLLDADRPGDVVEVAEQLGAVKIDPTATIAPAEHTVLWSRIGWSYEAGQLVKAVEGDRLLFEFDGAFRPMSLLPLMLPAMRRWPRRASSRQWLEANARFRADVLSRLDAEGPLTAAQIPDTAQVSRAPDGWSGSNQVPHMLEFLLRQGEVAVVGREGRTRRWDLASRVYPADLPVLDDDEAARLLDERRLQAAGIAKQRSPWTPVGDAGIPIMIEGSLRRYRVDPEALAALDADEAAGADPGGRVAFLNPYDGMLADRPRLSEVFGFEYVLEQFKPKAQRRYGFFAHPILLGDRFVGMLEAEVVRGRDGDGGGLRVDAVHEFLPFEPEEHEMVRAEIDELAQWLGVEVTGAV</sequence>
<dbReference type="PANTHER" id="PTHR30528:SF0">
    <property type="entry name" value="CYTOPLASMIC PROTEIN"/>
    <property type="match status" value="1"/>
</dbReference>
<dbReference type="PANTHER" id="PTHR30528">
    <property type="entry name" value="CYTOPLASMIC PROTEIN"/>
    <property type="match status" value="1"/>
</dbReference>
<evidence type="ECO:0000313" key="1">
    <source>
        <dbReference type="EMBL" id="QKJ21092.1"/>
    </source>
</evidence>
<dbReference type="Proteomes" id="UP000502498">
    <property type="component" value="Chromosome"/>
</dbReference>
<dbReference type="AlphaFoldDB" id="A0A7D4Q3L7"/>
<proteinExistence type="predicted"/>
<protein>
    <submittedName>
        <fullName evidence="1">Winged helix DNA-binding domain-containing protein</fullName>
    </submittedName>
</protein>
<dbReference type="GO" id="GO:0003677">
    <property type="term" value="F:DNA binding"/>
    <property type="evidence" value="ECO:0007669"/>
    <property type="project" value="UniProtKB-KW"/>
</dbReference>
<dbReference type="InterPro" id="IPR009351">
    <property type="entry name" value="AlkZ-like"/>
</dbReference>
<dbReference type="Pfam" id="PF06224">
    <property type="entry name" value="AlkZ-like"/>
    <property type="match status" value="1"/>
</dbReference>
<reference evidence="1 2" key="1">
    <citation type="submission" date="2020-05" db="EMBL/GenBank/DDBJ databases">
        <title>Strain PA2F3 complete genome.</title>
        <authorList>
            <person name="Kim Y.-S."/>
            <person name="Kim S.-J."/>
            <person name="Jung H.-k."/>
            <person name="Kim S.-E."/>
            <person name="Kim K.-H."/>
        </authorList>
    </citation>
    <scope>NUCLEOTIDE SEQUENCE [LARGE SCALE GENOMIC DNA]</scope>
    <source>
        <strain evidence="1 2">PA2F3</strain>
    </source>
</reference>
<gene>
    <name evidence="1" type="ORF">HQM25_04590</name>
</gene>
<dbReference type="EMBL" id="CP054038">
    <property type="protein sequence ID" value="QKJ21092.1"/>
    <property type="molecule type" value="Genomic_DNA"/>
</dbReference>
<organism evidence="1 2">
    <name type="scientific">Microbacterium hominis</name>
    <dbReference type="NCBI Taxonomy" id="162426"/>
    <lineage>
        <taxon>Bacteria</taxon>
        <taxon>Bacillati</taxon>
        <taxon>Actinomycetota</taxon>
        <taxon>Actinomycetes</taxon>
        <taxon>Micrococcales</taxon>
        <taxon>Microbacteriaceae</taxon>
        <taxon>Microbacterium</taxon>
    </lineage>
</organism>